<evidence type="ECO:0000256" key="3">
    <source>
        <dbReference type="ARBA" id="ARBA00022729"/>
    </source>
</evidence>
<evidence type="ECO:0000256" key="4">
    <source>
        <dbReference type="PIRSR" id="PIRSR004846-1"/>
    </source>
</evidence>
<feature type="chain" id="PRO_5038903330" evidence="5">
    <location>
        <begin position="23"/>
        <end position="267"/>
    </location>
</feature>
<reference evidence="6 7" key="1">
    <citation type="submission" date="2015-11" db="EMBL/GenBank/DDBJ databases">
        <title>Draft Genome Sequence of the Type Strain Trueperella bernardiae LCDC 89-0504T, Isolated from Blood Culture.</title>
        <authorList>
            <person name="Bernier A.-M."/>
            <person name="Bernard K."/>
        </authorList>
    </citation>
    <scope>NUCLEOTIDE SEQUENCE [LARGE SCALE GENOMIC DNA]</scope>
    <source>
        <strain evidence="6 7">LCDC 89-0504</strain>
    </source>
</reference>
<dbReference type="SUPFAM" id="SSF53850">
    <property type="entry name" value="Periplasmic binding protein-like II"/>
    <property type="match status" value="1"/>
</dbReference>
<dbReference type="GO" id="GO:0015689">
    <property type="term" value="P:molybdate ion transport"/>
    <property type="evidence" value="ECO:0007669"/>
    <property type="project" value="InterPro"/>
</dbReference>
<dbReference type="STRING" id="59561.AQZ59_00605"/>
<dbReference type="InterPro" id="IPR050682">
    <property type="entry name" value="ModA/WtpA"/>
</dbReference>
<evidence type="ECO:0000256" key="2">
    <source>
        <dbReference type="ARBA" id="ARBA00022723"/>
    </source>
</evidence>
<dbReference type="RefSeq" id="WP_062613010.1">
    <property type="nucleotide sequence ID" value="NZ_LNIZ01000002.1"/>
</dbReference>
<dbReference type="PROSITE" id="PS51257">
    <property type="entry name" value="PROKAR_LIPOPROTEIN"/>
    <property type="match status" value="1"/>
</dbReference>
<keyword evidence="4" id="KW-0500">Molybdenum</keyword>
<dbReference type="NCBIfam" id="TIGR01256">
    <property type="entry name" value="modA"/>
    <property type="match status" value="1"/>
</dbReference>
<feature type="signal peptide" evidence="5">
    <location>
        <begin position="1"/>
        <end position="22"/>
    </location>
</feature>
<dbReference type="PATRIC" id="fig|59561.3.peg.597"/>
<keyword evidence="7" id="KW-1185">Reference proteome</keyword>
<dbReference type="Proteomes" id="UP000054404">
    <property type="component" value="Unassembled WGS sequence"/>
</dbReference>
<dbReference type="EMBL" id="LNIZ01000002">
    <property type="protein sequence ID" value="KTF04617.1"/>
    <property type="molecule type" value="Genomic_DNA"/>
</dbReference>
<gene>
    <name evidence="6" type="primary">modA</name>
    <name evidence="6" type="ORF">AQZ59_00605</name>
</gene>
<feature type="binding site" evidence="4">
    <location>
        <position position="198"/>
    </location>
    <ligand>
        <name>molybdate</name>
        <dbReference type="ChEBI" id="CHEBI:36264"/>
    </ligand>
</feature>
<dbReference type="PANTHER" id="PTHR30632">
    <property type="entry name" value="MOLYBDATE-BINDING PERIPLASMIC PROTEIN"/>
    <property type="match status" value="1"/>
</dbReference>
<feature type="binding site" evidence="4">
    <location>
        <position position="53"/>
    </location>
    <ligand>
        <name>molybdate</name>
        <dbReference type="ChEBI" id="CHEBI:36264"/>
    </ligand>
</feature>
<dbReference type="Pfam" id="PF13531">
    <property type="entry name" value="SBP_bac_11"/>
    <property type="match status" value="1"/>
</dbReference>
<evidence type="ECO:0000256" key="1">
    <source>
        <dbReference type="ARBA" id="ARBA00009175"/>
    </source>
</evidence>
<comment type="caution">
    <text evidence="6">The sequence shown here is derived from an EMBL/GenBank/DDBJ whole genome shotgun (WGS) entry which is preliminary data.</text>
</comment>
<feature type="binding site" evidence="4">
    <location>
        <position position="82"/>
    </location>
    <ligand>
        <name>molybdate</name>
        <dbReference type="ChEBI" id="CHEBI:36264"/>
    </ligand>
</feature>
<evidence type="ECO:0000313" key="6">
    <source>
        <dbReference type="EMBL" id="KTF04617.1"/>
    </source>
</evidence>
<evidence type="ECO:0000313" key="7">
    <source>
        <dbReference type="Proteomes" id="UP000054404"/>
    </source>
</evidence>
<dbReference type="OrthoDB" id="9785015at2"/>
<dbReference type="GO" id="GO:0046872">
    <property type="term" value="F:metal ion binding"/>
    <property type="evidence" value="ECO:0007669"/>
    <property type="project" value="UniProtKB-KW"/>
</dbReference>
<dbReference type="InterPro" id="IPR005950">
    <property type="entry name" value="ModA"/>
</dbReference>
<keyword evidence="2 4" id="KW-0479">Metal-binding</keyword>
<dbReference type="AlphaFoldDB" id="A0A0W1KLZ1"/>
<dbReference type="Gene3D" id="3.40.190.10">
    <property type="entry name" value="Periplasmic binding protein-like II"/>
    <property type="match status" value="2"/>
</dbReference>
<protein>
    <submittedName>
        <fullName evidence="6">Molybdate-binding periplasmic protein</fullName>
    </submittedName>
</protein>
<keyword evidence="3 5" id="KW-0732">Signal</keyword>
<dbReference type="PANTHER" id="PTHR30632:SF0">
    <property type="entry name" value="SULFATE-BINDING PROTEIN"/>
    <property type="match status" value="1"/>
</dbReference>
<name>A0A0W1KLZ1_9ACTO</name>
<dbReference type="PIRSF" id="PIRSF004846">
    <property type="entry name" value="ModA"/>
    <property type="match status" value="1"/>
</dbReference>
<evidence type="ECO:0000256" key="5">
    <source>
        <dbReference type="SAM" id="SignalP"/>
    </source>
</evidence>
<feature type="binding site" evidence="4">
    <location>
        <position position="180"/>
    </location>
    <ligand>
        <name>molybdate</name>
        <dbReference type="ChEBI" id="CHEBI:36264"/>
    </ligand>
</feature>
<comment type="similarity">
    <text evidence="1">Belongs to the bacterial solute-binding protein ModA family.</text>
</comment>
<dbReference type="GO" id="GO:0030973">
    <property type="term" value="F:molybdate ion binding"/>
    <property type="evidence" value="ECO:0007669"/>
    <property type="project" value="TreeGrafter"/>
</dbReference>
<organism evidence="6 7">
    <name type="scientific">Trueperella bernardiae</name>
    <dbReference type="NCBI Taxonomy" id="59561"/>
    <lineage>
        <taxon>Bacteria</taxon>
        <taxon>Bacillati</taxon>
        <taxon>Actinomycetota</taxon>
        <taxon>Actinomycetes</taxon>
        <taxon>Actinomycetales</taxon>
        <taxon>Actinomycetaceae</taxon>
        <taxon>Trueperella</taxon>
    </lineage>
</organism>
<sequence>MFKKIAAVAAVTLLLVACSQGAGNDAGSGPGSPGGSGASSPASSELIVFAAASLNTAFPQIAEEVFGPDNPGVNVTFSFEGSSSLAEKILAGAPADVFASANVGNMDKVGDLAVSPAEFTKNTLRLIVPAGNPAGVTDLASANAAKLVVCAPQVPCGAATTQLAEHLGLTLTPVSEEQSVTDVRTKVETDEADAGLVYVTDAMLVADKVEIVDVPGITDVGTSYMIATLTDAPNPDAAKAFLDAVMSEKGQAILAEYGFGTGAGETK</sequence>
<accession>A0A0W1KLZ1</accession>
<proteinExistence type="inferred from homology"/>